<dbReference type="Gene3D" id="3.90.550.10">
    <property type="entry name" value="Spore Coat Polysaccharide Biosynthesis Protein SpsA, Chain A"/>
    <property type="match status" value="1"/>
</dbReference>
<sequence>MLTSTRQILSTGGDAADALVIDTWLAYAPVKNNPEDAAKVPKENPYHSATSGEMAIYRTNSLIIRKVRTLLQEFA</sequence>
<dbReference type="EMBL" id="JAUJYO010000008">
    <property type="protein sequence ID" value="KAK1310254.1"/>
    <property type="molecule type" value="Genomic_DNA"/>
</dbReference>
<gene>
    <name evidence="1" type="primary">USP</name>
    <name evidence="1" type="ORF">QJS10_CPA08g00671</name>
</gene>
<dbReference type="InterPro" id="IPR029044">
    <property type="entry name" value="Nucleotide-diphossugar_trans"/>
</dbReference>
<keyword evidence="2" id="KW-1185">Reference proteome</keyword>
<evidence type="ECO:0000313" key="2">
    <source>
        <dbReference type="Proteomes" id="UP001180020"/>
    </source>
</evidence>
<proteinExistence type="predicted"/>
<organism evidence="1 2">
    <name type="scientific">Acorus calamus</name>
    <name type="common">Sweet flag</name>
    <dbReference type="NCBI Taxonomy" id="4465"/>
    <lineage>
        <taxon>Eukaryota</taxon>
        <taxon>Viridiplantae</taxon>
        <taxon>Streptophyta</taxon>
        <taxon>Embryophyta</taxon>
        <taxon>Tracheophyta</taxon>
        <taxon>Spermatophyta</taxon>
        <taxon>Magnoliopsida</taxon>
        <taxon>Liliopsida</taxon>
        <taxon>Acoraceae</taxon>
        <taxon>Acorus</taxon>
    </lineage>
</organism>
<dbReference type="AlphaFoldDB" id="A0AAV9EBK5"/>
<protein>
    <submittedName>
        <fullName evidence="1">UDP-sugar pyrophosphorylase</fullName>
    </submittedName>
</protein>
<accession>A0AAV9EBK5</accession>
<comment type="caution">
    <text evidence="1">The sequence shown here is derived from an EMBL/GenBank/DDBJ whole genome shotgun (WGS) entry which is preliminary data.</text>
</comment>
<dbReference type="Proteomes" id="UP001180020">
    <property type="component" value="Unassembled WGS sequence"/>
</dbReference>
<evidence type="ECO:0000313" key="1">
    <source>
        <dbReference type="EMBL" id="KAK1310254.1"/>
    </source>
</evidence>
<name>A0AAV9EBK5_ACOCL</name>
<reference evidence="1" key="1">
    <citation type="journal article" date="2023" name="Nat. Commun.">
        <title>Diploid and tetraploid genomes of Acorus and the evolution of monocots.</title>
        <authorList>
            <person name="Ma L."/>
            <person name="Liu K.W."/>
            <person name="Li Z."/>
            <person name="Hsiao Y.Y."/>
            <person name="Qi Y."/>
            <person name="Fu T."/>
            <person name="Tang G.D."/>
            <person name="Zhang D."/>
            <person name="Sun W.H."/>
            <person name="Liu D.K."/>
            <person name="Li Y."/>
            <person name="Chen G.Z."/>
            <person name="Liu X.D."/>
            <person name="Liao X.Y."/>
            <person name="Jiang Y.T."/>
            <person name="Yu X."/>
            <person name="Hao Y."/>
            <person name="Huang J."/>
            <person name="Zhao X.W."/>
            <person name="Ke S."/>
            <person name="Chen Y.Y."/>
            <person name="Wu W.L."/>
            <person name="Hsu J.L."/>
            <person name="Lin Y.F."/>
            <person name="Huang M.D."/>
            <person name="Li C.Y."/>
            <person name="Huang L."/>
            <person name="Wang Z.W."/>
            <person name="Zhao X."/>
            <person name="Zhong W.Y."/>
            <person name="Peng D.H."/>
            <person name="Ahmad S."/>
            <person name="Lan S."/>
            <person name="Zhang J.S."/>
            <person name="Tsai W.C."/>
            <person name="Van de Peer Y."/>
            <person name="Liu Z.J."/>
        </authorList>
    </citation>
    <scope>NUCLEOTIDE SEQUENCE</scope>
    <source>
        <strain evidence="1">CP</strain>
    </source>
</reference>
<reference evidence="1" key="2">
    <citation type="submission" date="2023-06" db="EMBL/GenBank/DDBJ databases">
        <authorList>
            <person name="Ma L."/>
            <person name="Liu K.-W."/>
            <person name="Li Z."/>
            <person name="Hsiao Y.-Y."/>
            <person name="Qi Y."/>
            <person name="Fu T."/>
            <person name="Tang G."/>
            <person name="Zhang D."/>
            <person name="Sun W.-H."/>
            <person name="Liu D.-K."/>
            <person name="Li Y."/>
            <person name="Chen G.-Z."/>
            <person name="Liu X.-D."/>
            <person name="Liao X.-Y."/>
            <person name="Jiang Y.-T."/>
            <person name="Yu X."/>
            <person name="Hao Y."/>
            <person name="Huang J."/>
            <person name="Zhao X.-W."/>
            <person name="Ke S."/>
            <person name="Chen Y.-Y."/>
            <person name="Wu W.-L."/>
            <person name="Hsu J.-L."/>
            <person name="Lin Y.-F."/>
            <person name="Huang M.-D."/>
            <person name="Li C.-Y."/>
            <person name="Huang L."/>
            <person name="Wang Z.-W."/>
            <person name="Zhao X."/>
            <person name="Zhong W.-Y."/>
            <person name="Peng D.-H."/>
            <person name="Ahmad S."/>
            <person name="Lan S."/>
            <person name="Zhang J.-S."/>
            <person name="Tsai W.-C."/>
            <person name="Van De Peer Y."/>
            <person name="Liu Z.-J."/>
        </authorList>
    </citation>
    <scope>NUCLEOTIDE SEQUENCE</scope>
    <source>
        <strain evidence="1">CP</strain>
        <tissue evidence="1">Leaves</tissue>
    </source>
</reference>